<accession>A0A1I2RR25</accession>
<dbReference type="Pfam" id="PF01872">
    <property type="entry name" value="RibD_C"/>
    <property type="match status" value="1"/>
</dbReference>
<dbReference type="Proteomes" id="UP000198897">
    <property type="component" value="Unassembled WGS sequence"/>
</dbReference>
<dbReference type="Gene3D" id="3.40.430.10">
    <property type="entry name" value="Dihydrofolate Reductase, subunit A"/>
    <property type="match status" value="1"/>
</dbReference>
<evidence type="ECO:0000259" key="1">
    <source>
        <dbReference type="Pfam" id="PF01872"/>
    </source>
</evidence>
<protein>
    <submittedName>
        <fullName evidence="2">Dihydrofolate reductase</fullName>
    </submittedName>
</protein>
<dbReference type="InterPro" id="IPR002734">
    <property type="entry name" value="RibDG_C"/>
</dbReference>
<name>A0A1I2RR25_9BACI</name>
<dbReference type="RefSeq" id="WP_089753864.1">
    <property type="nucleotide sequence ID" value="NZ_FOOG01000042.1"/>
</dbReference>
<dbReference type="PANTHER" id="PTHR38011">
    <property type="entry name" value="DIHYDROFOLATE REDUCTASE FAMILY PROTEIN (AFU_ORTHOLOGUE AFUA_8G06820)"/>
    <property type="match status" value="1"/>
</dbReference>
<dbReference type="EMBL" id="FOOG01000042">
    <property type="protein sequence ID" value="SFG42910.1"/>
    <property type="molecule type" value="Genomic_DNA"/>
</dbReference>
<sequence length="173" mass="19791">MGKVVLYIAQSLDGYISREDGSIDWLWDGQDSGTDYGFDAFFNQMDTVILGRKTYEQIFELTSEFPYQSKDVYVVSRTKEGHDSYATFIQPEQILPLLNLLKADKNIWLVGGAQLIDHFVSMGLIDEYHLAIQPTLIGSGISLFKPHQKEQQLNLLRTEKFDDGMIVLTYQLK</sequence>
<dbReference type="SUPFAM" id="SSF53597">
    <property type="entry name" value="Dihydrofolate reductase-like"/>
    <property type="match status" value="1"/>
</dbReference>
<dbReference type="InterPro" id="IPR050765">
    <property type="entry name" value="Riboflavin_Biosynth_HTPR"/>
</dbReference>
<proteinExistence type="predicted"/>
<organism evidence="2 3">
    <name type="scientific">Halobacillus alkaliphilus</name>
    <dbReference type="NCBI Taxonomy" id="396056"/>
    <lineage>
        <taxon>Bacteria</taxon>
        <taxon>Bacillati</taxon>
        <taxon>Bacillota</taxon>
        <taxon>Bacilli</taxon>
        <taxon>Bacillales</taxon>
        <taxon>Bacillaceae</taxon>
        <taxon>Halobacillus</taxon>
    </lineage>
</organism>
<dbReference type="GO" id="GO:0008703">
    <property type="term" value="F:5-amino-6-(5-phosphoribosylamino)uracil reductase activity"/>
    <property type="evidence" value="ECO:0007669"/>
    <property type="project" value="InterPro"/>
</dbReference>
<reference evidence="3" key="1">
    <citation type="submission" date="2016-10" db="EMBL/GenBank/DDBJ databases">
        <authorList>
            <person name="Varghese N."/>
            <person name="Submissions S."/>
        </authorList>
    </citation>
    <scope>NUCLEOTIDE SEQUENCE [LARGE SCALE GENOMIC DNA]</scope>
    <source>
        <strain evidence="3">FP5</strain>
    </source>
</reference>
<dbReference type="AlphaFoldDB" id="A0A1I2RR25"/>
<evidence type="ECO:0000313" key="3">
    <source>
        <dbReference type="Proteomes" id="UP000198897"/>
    </source>
</evidence>
<dbReference type="InterPro" id="IPR024072">
    <property type="entry name" value="DHFR-like_dom_sf"/>
</dbReference>
<dbReference type="PANTHER" id="PTHR38011:SF11">
    <property type="entry name" value="2,5-DIAMINO-6-RIBOSYLAMINO-4(3H)-PYRIMIDINONE 5'-PHOSPHATE REDUCTASE"/>
    <property type="match status" value="1"/>
</dbReference>
<dbReference type="GO" id="GO:0009231">
    <property type="term" value="P:riboflavin biosynthetic process"/>
    <property type="evidence" value="ECO:0007669"/>
    <property type="project" value="InterPro"/>
</dbReference>
<gene>
    <name evidence="2" type="ORF">SAMN05216353_14225</name>
</gene>
<feature type="domain" description="Bacterial bifunctional deaminase-reductase C-terminal" evidence="1">
    <location>
        <begin position="3"/>
        <end position="166"/>
    </location>
</feature>
<keyword evidence="3" id="KW-1185">Reference proteome</keyword>
<evidence type="ECO:0000313" key="2">
    <source>
        <dbReference type="EMBL" id="SFG42910.1"/>
    </source>
</evidence>
<dbReference type="OrthoDB" id="195113at2"/>